<keyword evidence="2" id="KW-1185">Reference proteome</keyword>
<dbReference type="EMBL" id="KL197721">
    <property type="protein sequence ID" value="KDQ56837.1"/>
    <property type="molecule type" value="Genomic_DNA"/>
</dbReference>
<dbReference type="Proteomes" id="UP000027265">
    <property type="component" value="Unassembled WGS sequence"/>
</dbReference>
<evidence type="ECO:0000313" key="1">
    <source>
        <dbReference type="EMBL" id="KDQ56837.1"/>
    </source>
</evidence>
<name>A0A067PZZ4_9AGAM</name>
<dbReference type="OrthoDB" id="2792018at2759"/>
<accession>A0A067PZZ4</accession>
<reference evidence="2" key="1">
    <citation type="journal article" date="2014" name="Proc. Natl. Acad. Sci. U.S.A.">
        <title>Extensive sampling of basidiomycete genomes demonstrates inadequacy of the white-rot/brown-rot paradigm for wood decay fungi.</title>
        <authorList>
            <person name="Riley R."/>
            <person name="Salamov A.A."/>
            <person name="Brown D.W."/>
            <person name="Nagy L.G."/>
            <person name="Floudas D."/>
            <person name="Held B.W."/>
            <person name="Levasseur A."/>
            <person name="Lombard V."/>
            <person name="Morin E."/>
            <person name="Otillar R."/>
            <person name="Lindquist E.A."/>
            <person name="Sun H."/>
            <person name="LaButti K.M."/>
            <person name="Schmutz J."/>
            <person name="Jabbour D."/>
            <person name="Luo H."/>
            <person name="Baker S.E."/>
            <person name="Pisabarro A.G."/>
            <person name="Walton J.D."/>
            <person name="Blanchette R.A."/>
            <person name="Henrissat B."/>
            <person name="Martin F."/>
            <person name="Cullen D."/>
            <person name="Hibbett D.S."/>
            <person name="Grigoriev I.V."/>
        </authorList>
    </citation>
    <scope>NUCLEOTIDE SEQUENCE [LARGE SCALE GENOMIC DNA]</scope>
    <source>
        <strain evidence="2">MUCL 33604</strain>
    </source>
</reference>
<proteinExistence type="predicted"/>
<feature type="non-terminal residue" evidence="1">
    <location>
        <position position="1"/>
    </location>
</feature>
<evidence type="ECO:0000313" key="2">
    <source>
        <dbReference type="Proteomes" id="UP000027265"/>
    </source>
</evidence>
<gene>
    <name evidence="1" type="ORF">JAAARDRAFT_86685</name>
</gene>
<protein>
    <submittedName>
        <fullName evidence="1">Uncharacterized protein</fullName>
    </submittedName>
</protein>
<organism evidence="1 2">
    <name type="scientific">Jaapia argillacea MUCL 33604</name>
    <dbReference type="NCBI Taxonomy" id="933084"/>
    <lineage>
        <taxon>Eukaryota</taxon>
        <taxon>Fungi</taxon>
        <taxon>Dikarya</taxon>
        <taxon>Basidiomycota</taxon>
        <taxon>Agaricomycotina</taxon>
        <taxon>Agaricomycetes</taxon>
        <taxon>Agaricomycetidae</taxon>
        <taxon>Jaapiales</taxon>
        <taxon>Jaapiaceae</taxon>
        <taxon>Jaapia</taxon>
    </lineage>
</organism>
<sequence>LHPAYKLSYFCEMKWQESWIKEAIDVVQEEWEAKYKPTITLPLPAPVNQVCFVKPH</sequence>
<dbReference type="AlphaFoldDB" id="A0A067PZZ4"/>
<dbReference type="HOGENOM" id="CLU_3019881_0_0_1"/>
<dbReference type="InParanoid" id="A0A067PZZ4"/>
<feature type="non-terminal residue" evidence="1">
    <location>
        <position position="56"/>
    </location>
</feature>